<gene>
    <name evidence="1" type="ORF">JL2886_01098</name>
</gene>
<dbReference type="EMBL" id="CP015124">
    <property type="protein sequence ID" value="ANP36019.1"/>
    <property type="molecule type" value="Genomic_DNA"/>
</dbReference>
<reference evidence="1 2" key="1">
    <citation type="submission" date="2016-04" db="EMBL/GenBank/DDBJ databases">
        <authorList>
            <person name="Evans L.H."/>
            <person name="Alamgir A."/>
            <person name="Owens N."/>
            <person name="Weber N.D."/>
            <person name="Virtaneva K."/>
            <person name="Barbian K."/>
            <person name="Babar A."/>
            <person name="Rosenke K."/>
        </authorList>
    </citation>
    <scope>NUCLEOTIDE SEQUENCE [LARGE SCALE GENOMIC DNA]</scope>
    <source>
        <strain evidence="1 2">JL2886</strain>
    </source>
</reference>
<keyword evidence="2" id="KW-1185">Reference proteome</keyword>
<dbReference type="Proteomes" id="UP000092565">
    <property type="component" value="Chromosome"/>
</dbReference>
<dbReference type="AlphaFoldDB" id="A0A1B0ZPD0"/>
<sequence length="37" mass="4085">MLAKTNLATLTATGFYDTREDQPQRSCLLDLRPACAV</sequence>
<evidence type="ECO:0000313" key="1">
    <source>
        <dbReference type="EMBL" id="ANP36019.1"/>
    </source>
</evidence>
<protein>
    <submittedName>
        <fullName evidence="1">Uncharacterized protein</fullName>
    </submittedName>
</protein>
<name>A0A1B0ZPD0_9RHOB</name>
<proteinExistence type="predicted"/>
<accession>A0A1B0ZPD0</accession>
<evidence type="ECO:0000313" key="2">
    <source>
        <dbReference type="Proteomes" id="UP000092565"/>
    </source>
</evidence>
<organism evidence="1 2">
    <name type="scientific">Phaeobacter gallaeciensis</name>
    <dbReference type="NCBI Taxonomy" id="60890"/>
    <lineage>
        <taxon>Bacteria</taxon>
        <taxon>Pseudomonadati</taxon>
        <taxon>Pseudomonadota</taxon>
        <taxon>Alphaproteobacteria</taxon>
        <taxon>Rhodobacterales</taxon>
        <taxon>Roseobacteraceae</taxon>
        <taxon>Phaeobacter</taxon>
    </lineage>
</organism>